<gene>
    <name evidence="1" type="ORF">DET45_101245</name>
</gene>
<comment type="caution">
    <text evidence="1">The sequence shown here is derived from an EMBL/GenBank/DDBJ whole genome shotgun (WGS) entry which is preliminary data.</text>
</comment>
<sequence>MGMFLAVFGIMLVVVLAMSVGFIAQRKTISGSCGGISALGMDKACDCKDPCDERKAKMAAEEKAAAKRAAKEKLWQDNRIDS</sequence>
<protein>
    <recommendedName>
        <fullName evidence="3">(Na+)-NQR maturation NqrM</fullName>
    </recommendedName>
</protein>
<organism evidence="1 2">
    <name type="scientific">Pseudidiomarina maritima</name>
    <dbReference type="NCBI Taxonomy" id="519453"/>
    <lineage>
        <taxon>Bacteria</taxon>
        <taxon>Pseudomonadati</taxon>
        <taxon>Pseudomonadota</taxon>
        <taxon>Gammaproteobacteria</taxon>
        <taxon>Alteromonadales</taxon>
        <taxon>Idiomarinaceae</taxon>
        <taxon>Pseudidiomarina</taxon>
    </lineage>
</organism>
<dbReference type="EMBL" id="QGTT01000001">
    <property type="protein sequence ID" value="PWW16140.1"/>
    <property type="molecule type" value="Genomic_DNA"/>
</dbReference>
<dbReference type="InterPro" id="IPR007495">
    <property type="entry name" value="NqrM"/>
</dbReference>
<name>A0A317QBR6_9GAMM</name>
<reference evidence="1 2" key="1">
    <citation type="submission" date="2018-05" db="EMBL/GenBank/DDBJ databases">
        <title>Freshwater and sediment microbial communities from various areas in North America, analyzing microbe dynamics in response to fracking.</title>
        <authorList>
            <person name="Lamendella R."/>
        </authorList>
    </citation>
    <scope>NUCLEOTIDE SEQUENCE [LARGE SCALE GENOMIC DNA]</scope>
    <source>
        <strain evidence="1 2">125B1</strain>
    </source>
</reference>
<dbReference type="RefSeq" id="WP_110074881.1">
    <property type="nucleotide sequence ID" value="NZ_QGTT01000001.1"/>
</dbReference>
<dbReference type="Pfam" id="PF04400">
    <property type="entry name" value="NqrM"/>
    <property type="match status" value="1"/>
</dbReference>
<dbReference type="PANTHER" id="PTHR40691:SF1">
    <property type="entry name" value="EXPORTED PROTEIN"/>
    <property type="match status" value="1"/>
</dbReference>
<dbReference type="PANTHER" id="PTHR40691">
    <property type="entry name" value="(NA+)-NQR MATURATION NQRM"/>
    <property type="match status" value="1"/>
</dbReference>
<evidence type="ECO:0000313" key="1">
    <source>
        <dbReference type="EMBL" id="PWW16140.1"/>
    </source>
</evidence>
<proteinExistence type="predicted"/>
<keyword evidence="2" id="KW-1185">Reference proteome</keyword>
<accession>A0A317QBR6</accession>
<evidence type="ECO:0000313" key="2">
    <source>
        <dbReference type="Proteomes" id="UP000246964"/>
    </source>
</evidence>
<dbReference type="STRING" id="519453.SAMN04488070_1015"/>
<dbReference type="Proteomes" id="UP000246964">
    <property type="component" value="Unassembled WGS sequence"/>
</dbReference>
<dbReference type="AlphaFoldDB" id="A0A317QBR6"/>
<evidence type="ECO:0008006" key="3">
    <source>
        <dbReference type="Google" id="ProtNLM"/>
    </source>
</evidence>
<dbReference type="OrthoDB" id="5296227at2"/>